<proteinExistence type="predicted"/>
<gene>
    <name evidence="2" type="primary">cpdA</name>
    <name evidence="2" type="ORF">AXFE_00460</name>
</gene>
<keyword evidence="2" id="KW-0378">Hydrolase</keyword>
<dbReference type="RefSeq" id="WP_160291670.1">
    <property type="nucleotide sequence ID" value="NZ_JXYS01000001.1"/>
</dbReference>
<dbReference type="Pfam" id="PF00149">
    <property type="entry name" value="Metallophos"/>
    <property type="match status" value="1"/>
</dbReference>
<evidence type="ECO:0000259" key="1">
    <source>
        <dbReference type="Pfam" id="PF00149"/>
    </source>
</evidence>
<keyword evidence="3" id="KW-1185">Reference proteome</keyword>
<protein>
    <submittedName>
        <fullName evidence="2">3',5'-cyclic adenosine monophosphate phosphodiesterase CpdA</fullName>
        <ecNumber evidence="2">3.1.4.17</ecNumber>
    </submittedName>
</protein>
<dbReference type="EMBL" id="JXYS01000001">
    <property type="protein sequence ID" value="KJF19009.1"/>
    <property type="molecule type" value="Genomic_DNA"/>
</dbReference>
<dbReference type="OrthoDB" id="8132905at2"/>
<dbReference type="EC" id="3.1.4.17" evidence="2"/>
<reference evidence="2 3" key="1">
    <citation type="submission" date="2015-01" db="EMBL/GenBank/DDBJ databases">
        <title>Draft genome of the acidophilic iron oxidizer Acidithrix ferrooxidans strain Py-F3.</title>
        <authorList>
            <person name="Poehlein A."/>
            <person name="Eisen S."/>
            <person name="Schloemann M."/>
            <person name="Johnson B.D."/>
            <person name="Daniel R."/>
            <person name="Muehling M."/>
        </authorList>
    </citation>
    <scope>NUCLEOTIDE SEQUENCE [LARGE SCALE GENOMIC DNA]</scope>
    <source>
        <strain evidence="2 3">Py-F3</strain>
    </source>
</reference>
<organism evidence="2 3">
    <name type="scientific">Acidithrix ferrooxidans</name>
    <dbReference type="NCBI Taxonomy" id="1280514"/>
    <lineage>
        <taxon>Bacteria</taxon>
        <taxon>Bacillati</taxon>
        <taxon>Actinomycetota</taxon>
        <taxon>Acidimicrobiia</taxon>
        <taxon>Acidimicrobiales</taxon>
        <taxon>Acidimicrobiaceae</taxon>
        <taxon>Acidithrix</taxon>
    </lineage>
</organism>
<evidence type="ECO:0000313" key="2">
    <source>
        <dbReference type="EMBL" id="KJF19009.1"/>
    </source>
</evidence>
<evidence type="ECO:0000313" key="3">
    <source>
        <dbReference type="Proteomes" id="UP000032360"/>
    </source>
</evidence>
<dbReference type="InterPro" id="IPR004843">
    <property type="entry name" value="Calcineurin-like_PHP"/>
</dbReference>
<comment type="caution">
    <text evidence="2">The sequence shown here is derived from an EMBL/GenBank/DDBJ whole genome shotgun (WGS) entry which is preliminary data.</text>
</comment>
<accession>A0A0D8HMD6</accession>
<dbReference type="STRING" id="1280514.AXFE_00460"/>
<dbReference type="SUPFAM" id="SSF56300">
    <property type="entry name" value="Metallo-dependent phosphatases"/>
    <property type="match status" value="1"/>
</dbReference>
<sequence length="515" mass="57323">MDTSLERLSEGEVIQKGRSREFLALRAIEGQPHLDREDLHSKFASPRPSEPRARLVHITDFQLCDPSSPTRFEFVNKLFGIASAKDLFPGHRAQETLIPFAIAQAIAYINELSSKSPIDMCLITGDTIDNSQANEAETLLSLLSGEALELKKTFGQYFGVQSTEWNDDFFWHPDSIDDQPKSELGYPTLEGLFKAINDKYPNQGLLVPWLLSNGNHEVLIQGMGACTEASNAFAVGGQKAFDFGDNIDYLVASRKFEADPSTVFSKAERRPVEPSSQRRLIQSHEFIEMIRETPGLPSGHGFLDKGGLEANFNFVHLDRIKGIVYIFLDTAVRSGGARGGIDNEQLEWLKSALAQSFDEIQSPSPIGIIVSHHGLDEIDFNGNPEVTRSSLVDLIHSYRQIRLWFCGHTHENRILAIPNPNRAGTGLFQITSASMMDWPCSIREASIYDYENGEIEVELTMHHSNSAKPKTITSIYDLASWHQLIAANSPYIGIGSCLEGAPEDQNVRLWFGAID</sequence>
<dbReference type="Gene3D" id="3.60.21.10">
    <property type="match status" value="1"/>
</dbReference>
<feature type="domain" description="Calcineurin-like phosphoesterase" evidence="1">
    <location>
        <begin position="54"/>
        <end position="411"/>
    </location>
</feature>
<dbReference type="InterPro" id="IPR029052">
    <property type="entry name" value="Metallo-depent_PP-like"/>
</dbReference>
<dbReference type="AlphaFoldDB" id="A0A0D8HMD6"/>
<dbReference type="Proteomes" id="UP000032360">
    <property type="component" value="Unassembled WGS sequence"/>
</dbReference>
<name>A0A0D8HMD6_9ACTN</name>
<dbReference type="GO" id="GO:0004114">
    <property type="term" value="F:3',5'-cyclic-nucleotide phosphodiesterase activity"/>
    <property type="evidence" value="ECO:0007669"/>
    <property type="project" value="UniProtKB-EC"/>
</dbReference>